<evidence type="ECO:0000259" key="5">
    <source>
        <dbReference type="PROSITE" id="PS51670"/>
    </source>
</evidence>
<proteinExistence type="predicted"/>
<name>A0ABN8S2B8_9CNID</name>
<evidence type="ECO:0000256" key="1">
    <source>
        <dbReference type="ARBA" id="ARBA00022656"/>
    </source>
</evidence>
<feature type="compositionally biased region" description="Low complexity" evidence="3">
    <location>
        <begin position="140"/>
        <end position="167"/>
    </location>
</feature>
<dbReference type="SMART" id="SM00254">
    <property type="entry name" value="ShKT"/>
    <property type="match status" value="2"/>
</dbReference>
<feature type="region of interest" description="Disordered" evidence="3">
    <location>
        <begin position="120"/>
        <end position="173"/>
    </location>
</feature>
<sequence length="329" mass="35710">MNCTGVFRRLFIIIITTRFSLEAGNKQYNGCVGHHCSTQEENTLNRKIAQEVLKPDKTGDMRSPRVKHVKQQVIVKEENGYKRDNTFNEALKNLLVMIDKAKPTSSVATSSPVEIYNFTSTPTDSSSATGSESGFTPTLTPTTNIVSVSTPTSSPSTTVTPSTNISTATEGKPGNNVTVAPGIVIAPSGEIILNPHFPVINGAGQTTTAGFPFPVSLIQGVLPAIIPSFPGAVNAQQAATSKFFAICSYKISLAESCINKYPHCINWAQKGECKKNSPFMMANCRRSCANCAKCENENDKCIEWAKKGECTKNWKFMEQKCWRSCSNCG</sequence>
<organism evidence="6 7">
    <name type="scientific">Porites evermanni</name>
    <dbReference type="NCBI Taxonomy" id="104178"/>
    <lineage>
        <taxon>Eukaryota</taxon>
        <taxon>Metazoa</taxon>
        <taxon>Cnidaria</taxon>
        <taxon>Anthozoa</taxon>
        <taxon>Hexacorallia</taxon>
        <taxon>Scleractinia</taxon>
        <taxon>Fungiina</taxon>
        <taxon>Poritidae</taxon>
        <taxon>Porites</taxon>
    </lineage>
</organism>
<comment type="caution">
    <text evidence="6">The sequence shown here is derived from an EMBL/GenBank/DDBJ whole genome shotgun (WGS) entry which is preliminary data.</text>
</comment>
<protein>
    <recommendedName>
        <fullName evidence="5">ShKT domain-containing protein</fullName>
    </recommendedName>
</protein>
<keyword evidence="1" id="KW-0800">Toxin</keyword>
<dbReference type="Proteomes" id="UP001159427">
    <property type="component" value="Unassembled WGS sequence"/>
</dbReference>
<evidence type="ECO:0000256" key="4">
    <source>
        <dbReference type="SAM" id="SignalP"/>
    </source>
</evidence>
<evidence type="ECO:0000313" key="7">
    <source>
        <dbReference type="Proteomes" id="UP001159427"/>
    </source>
</evidence>
<accession>A0ABN8S2B8</accession>
<reference evidence="6 7" key="1">
    <citation type="submission" date="2022-05" db="EMBL/GenBank/DDBJ databases">
        <authorList>
            <consortium name="Genoscope - CEA"/>
            <person name="William W."/>
        </authorList>
    </citation>
    <scope>NUCLEOTIDE SEQUENCE [LARGE SCALE GENOMIC DNA]</scope>
</reference>
<evidence type="ECO:0000256" key="3">
    <source>
        <dbReference type="SAM" id="MobiDB-lite"/>
    </source>
</evidence>
<feature type="domain" description="ShKT" evidence="5">
    <location>
        <begin position="257"/>
        <end position="294"/>
    </location>
</feature>
<feature type="chain" id="PRO_5047359720" description="ShKT domain-containing protein" evidence="4">
    <location>
        <begin position="23"/>
        <end position="329"/>
    </location>
</feature>
<dbReference type="Pfam" id="PF01549">
    <property type="entry name" value="ShK"/>
    <property type="match status" value="2"/>
</dbReference>
<dbReference type="EMBL" id="CALNXI010002186">
    <property type="protein sequence ID" value="CAH3184302.1"/>
    <property type="molecule type" value="Genomic_DNA"/>
</dbReference>
<keyword evidence="4" id="KW-0732">Signal</keyword>
<evidence type="ECO:0000313" key="6">
    <source>
        <dbReference type="EMBL" id="CAH3184302.1"/>
    </source>
</evidence>
<gene>
    <name evidence="6" type="ORF">PEVE_00015360</name>
</gene>
<evidence type="ECO:0000256" key="2">
    <source>
        <dbReference type="PROSITE-ProRule" id="PRU01005"/>
    </source>
</evidence>
<dbReference type="PROSITE" id="PS51670">
    <property type="entry name" value="SHKT"/>
    <property type="match status" value="1"/>
</dbReference>
<keyword evidence="7" id="KW-1185">Reference proteome</keyword>
<dbReference type="InterPro" id="IPR003582">
    <property type="entry name" value="ShKT_dom"/>
</dbReference>
<feature type="compositionally biased region" description="Polar residues" evidence="3">
    <location>
        <begin position="120"/>
        <end position="139"/>
    </location>
</feature>
<feature type="signal peptide" evidence="4">
    <location>
        <begin position="1"/>
        <end position="22"/>
    </location>
</feature>
<comment type="caution">
    <text evidence="2">Lacks conserved residue(s) required for the propagation of feature annotation.</text>
</comment>